<accession>A0ABD3MMZ1</accession>
<dbReference type="AlphaFoldDB" id="A0ABD3MMZ1"/>
<evidence type="ECO:0000313" key="3">
    <source>
        <dbReference type="Proteomes" id="UP001530315"/>
    </source>
</evidence>
<proteinExistence type="predicted"/>
<evidence type="ECO:0000313" key="2">
    <source>
        <dbReference type="EMBL" id="KAL3765027.1"/>
    </source>
</evidence>
<dbReference type="EMBL" id="JALLAZ020001759">
    <property type="protein sequence ID" value="KAL3765027.1"/>
    <property type="molecule type" value="Genomic_DNA"/>
</dbReference>
<dbReference type="Proteomes" id="UP001530315">
    <property type="component" value="Unassembled WGS sequence"/>
</dbReference>
<evidence type="ECO:0000256" key="1">
    <source>
        <dbReference type="SAM" id="MobiDB-lite"/>
    </source>
</evidence>
<gene>
    <name evidence="2" type="ORF">ACHAW5_004286</name>
</gene>
<protein>
    <submittedName>
        <fullName evidence="2">Uncharacterized protein</fullName>
    </submittedName>
</protein>
<feature type="compositionally biased region" description="Basic residues" evidence="1">
    <location>
        <begin position="234"/>
        <end position="245"/>
    </location>
</feature>
<organism evidence="2 3">
    <name type="scientific">Stephanodiscus triporus</name>
    <dbReference type="NCBI Taxonomy" id="2934178"/>
    <lineage>
        <taxon>Eukaryota</taxon>
        <taxon>Sar</taxon>
        <taxon>Stramenopiles</taxon>
        <taxon>Ochrophyta</taxon>
        <taxon>Bacillariophyta</taxon>
        <taxon>Coscinodiscophyceae</taxon>
        <taxon>Thalassiosirophycidae</taxon>
        <taxon>Stephanodiscales</taxon>
        <taxon>Stephanodiscaceae</taxon>
        <taxon>Stephanodiscus</taxon>
    </lineage>
</organism>
<reference evidence="2 3" key="1">
    <citation type="submission" date="2024-10" db="EMBL/GenBank/DDBJ databases">
        <title>Updated reference genomes for cyclostephanoid diatoms.</title>
        <authorList>
            <person name="Roberts W.R."/>
            <person name="Alverson A.J."/>
        </authorList>
    </citation>
    <scope>NUCLEOTIDE SEQUENCE [LARGE SCALE GENOMIC DNA]</scope>
    <source>
        <strain evidence="2 3">AJA276-08</strain>
    </source>
</reference>
<feature type="compositionally biased region" description="Basic and acidic residues" evidence="1">
    <location>
        <begin position="318"/>
        <end position="342"/>
    </location>
</feature>
<name>A0ABD3MMZ1_9STRA</name>
<feature type="region of interest" description="Disordered" evidence="1">
    <location>
        <begin position="285"/>
        <end position="354"/>
    </location>
</feature>
<sequence>FDTIRGGDLAEPFQRNYSRPALDENKHEHILTSMASGGVEGDSDEFTECGHCGISTGGDVHGFDLGSSFVKFSGCGKLLNGYPVWKRKCKRTTMLVSKIAGPAKNYLASMGIRIGHPGIMQRLLYVRKDDDLLPSLLSLTTSGHPSVIARNIARNEHALEATYVPSCMAELLTESASLFAMPDKAFSSWTMRYKGQLMEIHVAFTPYFFFEEAVSLATLAAADENEGDSNTKAASKKKRSKKKGTRCAASNTNKSIPQALSDSSLKAHTSRPDRLLERLSVVMDSTTSDAKSDNPVDNDPSIALNKNKKKHKKKKKRRVDDESKEKCEQAHRSYDEVPKIDEVTSDIVKEPQGN</sequence>
<comment type="caution">
    <text evidence="2">The sequence shown here is derived from an EMBL/GenBank/DDBJ whole genome shotgun (WGS) entry which is preliminary data.</text>
</comment>
<keyword evidence="3" id="KW-1185">Reference proteome</keyword>
<feature type="compositionally biased region" description="Basic residues" evidence="1">
    <location>
        <begin position="306"/>
        <end position="317"/>
    </location>
</feature>
<feature type="region of interest" description="Disordered" evidence="1">
    <location>
        <begin position="223"/>
        <end position="272"/>
    </location>
</feature>
<feature type="compositionally biased region" description="Polar residues" evidence="1">
    <location>
        <begin position="248"/>
        <end position="267"/>
    </location>
</feature>
<feature type="non-terminal residue" evidence="2">
    <location>
        <position position="1"/>
    </location>
</feature>